<accession>C7Q4G3</accession>
<dbReference type="HOGENOM" id="CLU_2231746_0_0_11"/>
<dbReference type="Proteomes" id="UP000000851">
    <property type="component" value="Chromosome"/>
</dbReference>
<evidence type="ECO:0000313" key="1">
    <source>
        <dbReference type="EMBL" id="ACU71932.1"/>
    </source>
</evidence>
<dbReference type="InParanoid" id="C7Q4G3"/>
<organism evidence="1 2">
    <name type="scientific">Catenulispora acidiphila (strain DSM 44928 / JCM 14897 / NBRC 102108 / NRRL B-24433 / ID139908)</name>
    <dbReference type="NCBI Taxonomy" id="479433"/>
    <lineage>
        <taxon>Bacteria</taxon>
        <taxon>Bacillati</taxon>
        <taxon>Actinomycetota</taxon>
        <taxon>Actinomycetes</taxon>
        <taxon>Catenulisporales</taxon>
        <taxon>Catenulisporaceae</taxon>
        <taxon>Catenulispora</taxon>
    </lineage>
</organism>
<protein>
    <submittedName>
        <fullName evidence="1">Uncharacterized protein</fullName>
    </submittedName>
</protein>
<dbReference type="KEGG" id="cai:Caci_3023"/>
<gene>
    <name evidence="1" type="ordered locus">Caci_3023</name>
</gene>
<name>C7Q4G3_CATAD</name>
<dbReference type="STRING" id="479433.Caci_3023"/>
<dbReference type="AlphaFoldDB" id="C7Q4G3"/>
<reference evidence="1 2" key="1">
    <citation type="journal article" date="2009" name="Stand. Genomic Sci.">
        <title>Complete genome sequence of Catenulispora acidiphila type strain (ID 139908).</title>
        <authorList>
            <person name="Copeland A."/>
            <person name="Lapidus A."/>
            <person name="Glavina Del Rio T."/>
            <person name="Nolan M."/>
            <person name="Lucas S."/>
            <person name="Chen F."/>
            <person name="Tice H."/>
            <person name="Cheng J.F."/>
            <person name="Bruce D."/>
            <person name="Goodwin L."/>
            <person name="Pitluck S."/>
            <person name="Mikhailova N."/>
            <person name="Pati A."/>
            <person name="Ivanova N."/>
            <person name="Mavromatis K."/>
            <person name="Chen A."/>
            <person name="Palaniappan K."/>
            <person name="Chain P."/>
            <person name="Land M."/>
            <person name="Hauser L."/>
            <person name="Chang Y.J."/>
            <person name="Jeffries C.D."/>
            <person name="Chertkov O."/>
            <person name="Brettin T."/>
            <person name="Detter J.C."/>
            <person name="Han C."/>
            <person name="Ali Z."/>
            <person name="Tindall B.J."/>
            <person name="Goker M."/>
            <person name="Bristow J."/>
            <person name="Eisen J.A."/>
            <person name="Markowitz V."/>
            <person name="Hugenholtz P."/>
            <person name="Kyrpides N.C."/>
            <person name="Klenk H.P."/>
        </authorList>
    </citation>
    <scope>NUCLEOTIDE SEQUENCE [LARGE SCALE GENOMIC DNA]</scope>
    <source>
        <strain evidence="2">DSM 44928 / JCM 14897 / NBRC 102108 / NRRL B-24433 / ID139908</strain>
    </source>
</reference>
<sequence>MATRNITDLRRELVADSHDLCERSKAYLAAMKHSNSTSADFDAFEGLATAGVYAWTLAAVLRRFVEVHPESAEMLALVIGEVMSSGDDWLEDANDDLDVATGVAP</sequence>
<keyword evidence="2" id="KW-1185">Reference proteome</keyword>
<evidence type="ECO:0000313" key="2">
    <source>
        <dbReference type="Proteomes" id="UP000000851"/>
    </source>
</evidence>
<proteinExistence type="predicted"/>
<dbReference type="EMBL" id="CP001700">
    <property type="protein sequence ID" value="ACU71932.1"/>
    <property type="molecule type" value="Genomic_DNA"/>
</dbReference>
<dbReference type="RefSeq" id="WP_012787225.1">
    <property type="nucleotide sequence ID" value="NC_013131.1"/>
</dbReference>